<dbReference type="SMART" id="SM00267">
    <property type="entry name" value="GGDEF"/>
    <property type="match status" value="1"/>
</dbReference>
<evidence type="ECO:0000313" key="5">
    <source>
        <dbReference type="Proteomes" id="UP001055580"/>
    </source>
</evidence>
<feature type="domain" description="EAL" evidence="2">
    <location>
        <begin position="333"/>
        <end position="584"/>
    </location>
</feature>
<evidence type="ECO:0000313" key="4">
    <source>
        <dbReference type="EMBL" id="URW75177.1"/>
    </source>
</evidence>
<dbReference type="InterPro" id="IPR000160">
    <property type="entry name" value="GGDEF_dom"/>
</dbReference>
<dbReference type="InterPro" id="IPR001633">
    <property type="entry name" value="EAL_dom"/>
</dbReference>
<dbReference type="SUPFAM" id="SSF55785">
    <property type="entry name" value="PYP-like sensor domain (PAS domain)"/>
    <property type="match status" value="1"/>
</dbReference>
<dbReference type="PROSITE" id="PS50887">
    <property type="entry name" value="GGDEF"/>
    <property type="match status" value="1"/>
</dbReference>
<evidence type="ECO:0000259" key="1">
    <source>
        <dbReference type="PROSITE" id="PS50113"/>
    </source>
</evidence>
<dbReference type="SUPFAM" id="SSF141371">
    <property type="entry name" value="PilZ domain-like"/>
    <property type="match status" value="1"/>
</dbReference>
<evidence type="ECO:0000259" key="3">
    <source>
        <dbReference type="PROSITE" id="PS50887"/>
    </source>
</evidence>
<protein>
    <submittedName>
        <fullName evidence="4">EAL domain-containing protein</fullName>
    </submittedName>
</protein>
<dbReference type="Gene3D" id="3.20.20.450">
    <property type="entry name" value="EAL domain"/>
    <property type="match status" value="1"/>
</dbReference>
<dbReference type="RefSeq" id="WP_250750940.1">
    <property type="nucleotide sequence ID" value="NZ_CP098401.1"/>
</dbReference>
<dbReference type="Gene3D" id="3.30.70.270">
    <property type="match status" value="1"/>
</dbReference>
<dbReference type="InterPro" id="IPR035919">
    <property type="entry name" value="EAL_sf"/>
</dbReference>
<dbReference type="InterPro" id="IPR052155">
    <property type="entry name" value="Biofilm_reg_signaling"/>
</dbReference>
<accession>A0ABY4TUP1</accession>
<dbReference type="PROSITE" id="PS50113">
    <property type="entry name" value="PAC"/>
    <property type="match status" value="1"/>
</dbReference>
<dbReference type="SUPFAM" id="SSF55073">
    <property type="entry name" value="Nucleotide cyclase"/>
    <property type="match status" value="1"/>
</dbReference>
<dbReference type="PROSITE" id="PS50883">
    <property type="entry name" value="EAL"/>
    <property type="match status" value="1"/>
</dbReference>
<dbReference type="InterPro" id="IPR029787">
    <property type="entry name" value="Nucleotide_cyclase"/>
</dbReference>
<keyword evidence="5" id="KW-1185">Reference proteome</keyword>
<sequence length="689" mass="75035">MIQSLRGIGGGVRRFAGGVDSWDEETQRRALLSLKLVNEFEEQGSGWFWQTDREGRMTYLSSKVACQVTPIGKPALGLPLTTLFQIDSDQPDTERTLGFHLSSRTSFAEYSVRPGTEDTERWWSISGRPMVDERGNFQGFIGWGSDLTEKRRSEAEITRLALFDSLTGLANRQRMKLSLDQTLALTATSYRQVSLLLLDLDRFKAVNDTLGHQVGDELLKQVASRLLRTVGDAGLVGRLGGDEFQVVLPSESHRDRLATLANNIIVALSAPYFIGGSSVTIGCSIGIAIAPDDGSDSETLVRNADLALYAAKGDGRGLHRFYQQEMLAGAQSRKVLEDDLRQALVQNQLHVAYQPLVATSDARIVGYEALLRWEHPIRGGISPADFIPIAEECGMIETLGEWVMRTACHDAAQWPDHVRVAVNVSPIQFANPALPSIVANALASSGIAPDRLELEITEGVFLNETASSDAMFASLKGLGVRLSLDDFGTGYSSLGYLRKAPFDKIKIDQSFVRGAAIAGNRNAAIIKAIVTLADTLGMETTAEGVETQDEIALIRELGCSHIQGWVYGKAMRAEIVLEVLQAGGQARLVGHRTSRAARVKMLRWAKLEIGGSRGDVRIRNLSTTGAMIDGVAFDGDVEGLKVRIEIVEGRMIDAEMRWSADGQAGIAFAEPIDLERLTAPVSKIRRAAA</sequence>
<dbReference type="SUPFAM" id="SSF141868">
    <property type="entry name" value="EAL domain-like"/>
    <property type="match status" value="1"/>
</dbReference>
<dbReference type="PANTHER" id="PTHR44757">
    <property type="entry name" value="DIGUANYLATE CYCLASE DGCP"/>
    <property type="match status" value="1"/>
</dbReference>
<dbReference type="Pfam" id="PF00563">
    <property type="entry name" value="EAL"/>
    <property type="match status" value="1"/>
</dbReference>
<dbReference type="Gene3D" id="3.30.450.20">
    <property type="entry name" value="PAS domain"/>
    <property type="match status" value="1"/>
</dbReference>
<dbReference type="NCBIfam" id="TIGR00254">
    <property type="entry name" value="GGDEF"/>
    <property type="match status" value="1"/>
</dbReference>
<dbReference type="Proteomes" id="UP001055580">
    <property type="component" value="Chromosome"/>
</dbReference>
<organism evidence="4 5">
    <name type="scientific">Sphingomonas donggukensis</name>
    <dbReference type="NCBI Taxonomy" id="2949093"/>
    <lineage>
        <taxon>Bacteria</taxon>
        <taxon>Pseudomonadati</taxon>
        <taxon>Pseudomonadota</taxon>
        <taxon>Alphaproteobacteria</taxon>
        <taxon>Sphingomonadales</taxon>
        <taxon>Sphingomonadaceae</taxon>
        <taxon>Sphingomonas</taxon>
    </lineage>
</organism>
<gene>
    <name evidence="4" type="ORF">M9980_11560</name>
</gene>
<dbReference type="PANTHER" id="PTHR44757:SF10">
    <property type="entry name" value="MEMBRANE PROTEIN"/>
    <property type="match status" value="1"/>
</dbReference>
<feature type="domain" description="GGDEF" evidence="3">
    <location>
        <begin position="191"/>
        <end position="324"/>
    </location>
</feature>
<dbReference type="Pfam" id="PF00990">
    <property type="entry name" value="GGDEF"/>
    <property type="match status" value="1"/>
</dbReference>
<dbReference type="CDD" id="cd01949">
    <property type="entry name" value="GGDEF"/>
    <property type="match status" value="1"/>
</dbReference>
<feature type="domain" description="PAC" evidence="1">
    <location>
        <begin position="106"/>
        <end position="159"/>
    </location>
</feature>
<reference evidence="4" key="1">
    <citation type="submission" date="2022-05" db="EMBL/GenBank/DDBJ databases">
        <title>Sphingomonas sp. strain RMG20 Genome sequencing and assembly.</title>
        <authorList>
            <person name="Kim I."/>
        </authorList>
    </citation>
    <scope>NUCLEOTIDE SEQUENCE</scope>
    <source>
        <strain evidence="4">RMG20</strain>
    </source>
</reference>
<dbReference type="CDD" id="cd01948">
    <property type="entry name" value="EAL"/>
    <property type="match status" value="1"/>
</dbReference>
<dbReference type="InterPro" id="IPR043128">
    <property type="entry name" value="Rev_trsase/Diguanyl_cyclase"/>
</dbReference>
<proteinExistence type="predicted"/>
<dbReference type="InterPro" id="IPR035965">
    <property type="entry name" value="PAS-like_dom_sf"/>
</dbReference>
<dbReference type="SMART" id="SM00052">
    <property type="entry name" value="EAL"/>
    <property type="match status" value="1"/>
</dbReference>
<dbReference type="EMBL" id="CP098401">
    <property type="protein sequence ID" value="URW75177.1"/>
    <property type="molecule type" value="Genomic_DNA"/>
</dbReference>
<evidence type="ECO:0000259" key="2">
    <source>
        <dbReference type="PROSITE" id="PS50883"/>
    </source>
</evidence>
<name>A0ABY4TUP1_9SPHN</name>
<dbReference type="InterPro" id="IPR000700">
    <property type="entry name" value="PAS-assoc_C"/>
</dbReference>